<comment type="caution">
    <text evidence="1">The sequence shown here is derived from an EMBL/GenBank/DDBJ whole genome shotgun (WGS) entry which is preliminary data.</text>
</comment>
<accession>A0A0F9AB67</accession>
<dbReference type="AlphaFoldDB" id="A0A0F9AB67"/>
<evidence type="ECO:0000313" key="1">
    <source>
        <dbReference type="EMBL" id="KKK75749.1"/>
    </source>
</evidence>
<dbReference type="EMBL" id="LAZR01055720">
    <property type="protein sequence ID" value="KKK75749.1"/>
    <property type="molecule type" value="Genomic_DNA"/>
</dbReference>
<proteinExistence type="predicted"/>
<gene>
    <name evidence="1" type="ORF">LCGC14_2870600</name>
</gene>
<protein>
    <submittedName>
        <fullName evidence="1">Uncharacterized protein</fullName>
    </submittedName>
</protein>
<sequence length="188" mass="19605">MAQFIRPGKITGGGAGHPRQQRFAELASETFLQGALLIVDGNGFANESGAITSAVGAVVLGFASEFAHNLTTSDTAEELNYGSVANQSSAVLIPVGAPPSDGKIGVWIADDTTLFLANVRTAGSIDRALQTHIGEIFGLTKATVWEFDLNKTTTGAGAIATLIEIIDVATDGGQVLFRLNKTNQLFAR</sequence>
<organism evidence="1">
    <name type="scientific">marine sediment metagenome</name>
    <dbReference type="NCBI Taxonomy" id="412755"/>
    <lineage>
        <taxon>unclassified sequences</taxon>
        <taxon>metagenomes</taxon>
        <taxon>ecological metagenomes</taxon>
    </lineage>
</organism>
<name>A0A0F9AB67_9ZZZZ</name>
<reference evidence="1" key="1">
    <citation type="journal article" date="2015" name="Nature">
        <title>Complex archaea that bridge the gap between prokaryotes and eukaryotes.</title>
        <authorList>
            <person name="Spang A."/>
            <person name="Saw J.H."/>
            <person name="Jorgensen S.L."/>
            <person name="Zaremba-Niedzwiedzka K."/>
            <person name="Martijn J."/>
            <person name="Lind A.E."/>
            <person name="van Eijk R."/>
            <person name="Schleper C."/>
            <person name="Guy L."/>
            <person name="Ettema T.J."/>
        </authorList>
    </citation>
    <scope>NUCLEOTIDE SEQUENCE</scope>
</reference>